<proteinExistence type="predicted"/>
<keyword evidence="1" id="KW-0175">Coiled coil</keyword>
<keyword evidence="2" id="KW-1133">Transmembrane helix</keyword>
<keyword evidence="2" id="KW-0472">Membrane</keyword>
<evidence type="ECO:0000313" key="4">
    <source>
        <dbReference type="Proteomes" id="UP001077662"/>
    </source>
</evidence>
<gene>
    <name evidence="3" type="ORF">O0554_17785</name>
</gene>
<evidence type="ECO:0000256" key="2">
    <source>
        <dbReference type="SAM" id="Phobius"/>
    </source>
</evidence>
<dbReference type="RefSeq" id="WP_116334216.1">
    <property type="nucleotide sequence ID" value="NZ_JANSGW010000024.1"/>
</dbReference>
<dbReference type="Pfam" id="PF10960">
    <property type="entry name" value="Holin_BhlA"/>
    <property type="match status" value="1"/>
</dbReference>
<feature type="transmembrane region" description="Helical" evidence="2">
    <location>
        <begin position="6"/>
        <end position="24"/>
    </location>
</feature>
<dbReference type="InterPro" id="IPR024405">
    <property type="entry name" value="Phage_BhlA/UviB"/>
</dbReference>
<dbReference type="Proteomes" id="UP001077662">
    <property type="component" value="Unassembled WGS sequence"/>
</dbReference>
<accession>A0AAP3GCJ3</accession>
<protein>
    <submittedName>
        <fullName evidence="3">BhlA/UviB family holin-like peptide</fullName>
    </submittedName>
</protein>
<name>A0AAP3GCJ3_BRELA</name>
<evidence type="ECO:0000256" key="1">
    <source>
        <dbReference type="SAM" id="Coils"/>
    </source>
</evidence>
<evidence type="ECO:0000313" key="3">
    <source>
        <dbReference type="EMBL" id="MCZ0808740.1"/>
    </source>
</evidence>
<organism evidence="3 4">
    <name type="scientific">Brevibacillus laterosporus</name>
    <name type="common">Bacillus laterosporus</name>
    <dbReference type="NCBI Taxonomy" id="1465"/>
    <lineage>
        <taxon>Bacteria</taxon>
        <taxon>Bacillati</taxon>
        <taxon>Bacillota</taxon>
        <taxon>Bacilli</taxon>
        <taxon>Bacillales</taxon>
        <taxon>Paenibacillaceae</taxon>
        <taxon>Brevibacillus</taxon>
    </lineage>
</organism>
<dbReference type="AlphaFoldDB" id="A0AAP3GCJ3"/>
<dbReference type="EMBL" id="JAPTNE010000024">
    <property type="protein sequence ID" value="MCZ0808740.1"/>
    <property type="molecule type" value="Genomic_DNA"/>
</dbReference>
<sequence>MEEPLFNALLSQGPFAGLFVWLLFSTKKEGRDRETQLIKQAQTRETKLMEHNERMVIQLERNTATLQQIERSLNGLENELQELKEKVG</sequence>
<keyword evidence="2" id="KW-0812">Transmembrane</keyword>
<comment type="caution">
    <text evidence="3">The sequence shown here is derived from an EMBL/GenBank/DDBJ whole genome shotgun (WGS) entry which is preliminary data.</text>
</comment>
<reference evidence="3" key="1">
    <citation type="submission" date="2022-09" db="EMBL/GenBank/DDBJ databases">
        <title>Genome analysis and characterization of larvicidal activity of Brevibacillus strains.</title>
        <authorList>
            <person name="Patrusheva E.V."/>
            <person name="Izotova A.O."/>
            <person name="Toshchakov S.V."/>
            <person name="Sineoky S.P."/>
        </authorList>
    </citation>
    <scope>NUCLEOTIDE SEQUENCE</scope>
    <source>
        <strain evidence="3">VKPM_B-13247</strain>
    </source>
</reference>
<feature type="coiled-coil region" evidence="1">
    <location>
        <begin position="59"/>
        <end position="86"/>
    </location>
</feature>